<dbReference type="AlphaFoldDB" id="A0A934IMC8"/>
<reference evidence="3" key="1">
    <citation type="submission" date="2020-12" db="EMBL/GenBank/DDBJ databases">
        <title>Bacterial taxonomy.</title>
        <authorList>
            <person name="Pan X."/>
        </authorList>
    </citation>
    <scope>NUCLEOTIDE SEQUENCE</scope>
    <source>
        <strain evidence="3">B2012</strain>
    </source>
</reference>
<evidence type="ECO:0000313" key="4">
    <source>
        <dbReference type="Proteomes" id="UP000609531"/>
    </source>
</evidence>
<dbReference type="RefSeq" id="WP_198880785.1">
    <property type="nucleotide sequence ID" value="NZ_JAEKJA010000003.1"/>
</dbReference>
<feature type="transmembrane region" description="Helical" evidence="1">
    <location>
        <begin position="119"/>
        <end position="141"/>
    </location>
</feature>
<keyword evidence="1" id="KW-0472">Membrane</keyword>
<dbReference type="Pfam" id="PF07331">
    <property type="entry name" value="TctB"/>
    <property type="match status" value="1"/>
</dbReference>
<keyword evidence="4" id="KW-1185">Reference proteome</keyword>
<evidence type="ECO:0000313" key="3">
    <source>
        <dbReference type="EMBL" id="MBJ3774877.1"/>
    </source>
</evidence>
<protein>
    <submittedName>
        <fullName evidence="3">Tripartite tricarboxylate transporter TctB family protein</fullName>
    </submittedName>
</protein>
<keyword evidence="1" id="KW-1133">Transmembrane helix</keyword>
<keyword evidence="1" id="KW-0812">Transmembrane</keyword>
<dbReference type="Proteomes" id="UP000609531">
    <property type="component" value="Unassembled WGS sequence"/>
</dbReference>
<evidence type="ECO:0000259" key="2">
    <source>
        <dbReference type="Pfam" id="PF07331"/>
    </source>
</evidence>
<name>A0A934IMC8_9HYPH</name>
<evidence type="ECO:0000256" key="1">
    <source>
        <dbReference type="SAM" id="Phobius"/>
    </source>
</evidence>
<gene>
    <name evidence="3" type="ORF">JCR33_04215</name>
</gene>
<feature type="transmembrane region" description="Helical" evidence="1">
    <location>
        <begin position="71"/>
        <end position="89"/>
    </location>
</feature>
<proteinExistence type="predicted"/>
<accession>A0A934IMC8</accession>
<sequence>MNRRTVELVVALAVGALCVGGLFEAYSYRGQSSTMPLAVVGTALALSLIWAVQSAVGLARGDTAAFSPSPLEALRFAIVVVAAVLYVYGVIHVGFFTSTVIMVPVLAAALGYRNWLASLIATVIFVAVLYGVFHMLLAIPLPPETLLGSLGF</sequence>
<organism evidence="3 4">
    <name type="scientific">Acuticoccus mangrovi</name>
    <dbReference type="NCBI Taxonomy" id="2796142"/>
    <lineage>
        <taxon>Bacteria</taxon>
        <taxon>Pseudomonadati</taxon>
        <taxon>Pseudomonadota</taxon>
        <taxon>Alphaproteobacteria</taxon>
        <taxon>Hyphomicrobiales</taxon>
        <taxon>Amorphaceae</taxon>
        <taxon>Acuticoccus</taxon>
    </lineage>
</organism>
<comment type="caution">
    <text evidence="3">The sequence shown here is derived from an EMBL/GenBank/DDBJ whole genome shotgun (WGS) entry which is preliminary data.</text>
</comment>
<feature type="domain" description="DUF1468" evidence="2">
    <location>
        <begin position="9"/>
        <end position="142"/>
    </location>
</feature>
<dbReference type="EMBL" id="JAEKJA010000003">
    <property type="protein sequence ID" value="MBJ3774877.1"/>
    <property type="molecule type" value="Genomic_DNA"/>
</dbReference>
<dbReference type="InterPro" id="IPR009936">
    <property type="entry name" value="DUF1468"/>
</dbReference>
<feature type="transmembrane region" description="Helical" evidence="1">
    <location>
        <begin position="37"/>
        <end position="59"/>
    </location>
</feature>